<dbReference type="Pfam" id="PF04149">
    <property type="entry name" value="DUF397"/>
    <property type="match status" value="1"/>
</dbReference>
<name>A0ABV1XJ96_9ACTN</name>
<evidence type="ECO:0000313" key="3">
    <source>
        <dbReference type="Proteomes" id="UP001486207"/>
    </source>
</evidence>
<dbReference type="EMBL" id="JBEPFB010000001">
    <property type="protein sequence ID" value="MER7371659.1"/>
    <property type="molecule type" value="Genomic_DNA"/>
</dbReference>
<evidence type="ECO:0000259" key="1">
    <source>
        <dbReference type="Pfam" id="PF04149"/>
    </source>
</evidence>
<evidence type="ECO:0000313" key="2">
    <source>
        <dbReference type="EMBL" id="MER7371659.1"/>
    </source>
</evidence>
<protein>
    <submittedName>
        <fullName evidence="2">DUF397 domain-containing protein</fullName>
    </submittedName>
</protein>
<organism evidence="2 3">
    <name type="scientific">Streptomyces lanatus</name>
    <dbReference type="NCBI Taxonomy" id="66900"/>
    <lineage>
        <taxon>Bacteria</taxon>
        <taxon>Bacillati</taxon>
        <taxon>Actinomycetota</taxon>
        <taxon>Actinomycetes</taxon>
        <taxon>Kitasatosporales</taxon>
        <taxon>Streptomycetaceae</taxon>
        <taxon>Streptomyces</taxon>
    </lineage>
</organism>
<sequence length="41" mass="4573">MRRLSPEDPGIIVVRDSKAPEKRRLAVSPEAWGAFVSHASR</sequence>
<dbReference type="Proteomes" id="UP001486207">
    <property type="component" value="Unassembled WGS sequence"/>
</dbReference>
<accession>A0ABV1XJ96</accession>
<feature type="domain" description="DUF397" evidence="1">
    <location>
        <begin position="12"/>
        <end position="39"/>
    </location>
</feature>
<comment type="caution">
    <text evidence="2">The sequence shown here is derived from an EMBL/GenBank/DDBJ whole genome shotgun (WGS) entry which is preliminary data.</text>
</comment>
<keyword evidence="3" id="KW-1185">Reference proteome</keyword>
<dbReference type="RefSeq" id="WP_229911674.1">
    <property type="nucleotide sequence ID" value="NZ_BNBM01000002.1"/>
</dbReference>
<dbReference type="InterPro" id="IPR007278">
    <property type="entry name" value="DUF397"/>
</dbReference>
<proteinExistence type="predicted"/>
<reference evidence="2 3" key="1">
    <citation type="submission" date="2024-06" db="EMBL/GenBank/DDBJ databases">
        <title>The Natural Products Discovery Center: Release of the First 8490 Sequenced Strains for Exploring Actinobacteria Biosynthetic Diversity.</title>
        <authorList>
            <person name="Kalkreuter E."/>
            <person name="Kautsar S.A."/>
            <person name="Yang D."/>
            <person name="Bader C.D."/>
            <person name="Teijaro C.N."/>
            <person name="Fluegel L."/>
            <person name="Davis C.M."/>
            <person name="Simpson J.R."/>
            <person name="Lauterbach L."/>
            <person name="Steele A.D."/>
            <person name="Gui C."/>
            <person name="Meng S."/>
            <person name="Li G."/>
            <person name="Viehrig K."/>
            <person name="Ye F."/>
            <person name="Su P."/>
            <person name="Kiefer A.F."/>
            <person name="Nichols A."/>
            <person name="Cepeda A.J."/>
            <person name="Yan W."/>
            <person name="Fan B."/>
            <person name="Jiang Y."/>
            <person name="Adhikari A."/>
            <person name="Zheng C.-J."/>
            <person name="Schuster L."/>
            <person name="Cowan T.M."/>
            <person name="Smanski M.J."/>
            <person name="Chevrette M.G."/>
            <person name="De Carvalho L.P.S."/>
            <person name="Shen B."/>
        </authorList>
    </citation>
    <scope>NUCLEOTIDE SEQUENCE [LARGE SCALE GENOMIC DNA]</scope>
    <source>
        <strain evidence="2 3">NPDC000155</strain>
    </source>
</reference>
<gene>
    <name evidence="2" type="ORF">ABT384_03240</name>
</gene>